<dbReference type="SUPFAM" id="SSF47384">
    <property type="entry name" value="Homodimeric domain of signal transducing histidine kinase"/>
    <property type="match status" value="1"/>
</dbReference>
<evidence type="ECO:0000256" key="5">
    <source>
        <dbReference type="ARBA" id="ARBA00022777"/>
    </source>
</evidence>
<evidence type="ECO:0000259" key="11">
    <source>
        <dbReference type="PROSITE" id="PS50113"/>
    </source>
</evidence>
<dbReference type="InterPro" id="IPR004358">
    <property type="entry name" value="Sig_transdc_His_kin-like_C"/>
</dbReference>
<accession>A0ABT1GAJ2</accession>
<feature type="modified residue" description="4-aspartylphosphate" evidence="6">
    <location>
        <position position="699"/>
    </location>
</feature>
<dbReference type="Gene3D" id="3.40.50.2300">
    <property type="match status" value="1"/>
</dbReference>
<feature type="transmembrane region" description="Helical" evidence="7">
    <location>
        <begin position="63"/>
        <end position="81"/>
    </location>
</feature>
<dbReference type="RefSeq" id="WP_253449026.1">
    <property type="nucleotide sequence ID" value="NZ_JALJYF010000002.1"/>
</dbReference>
<evidence type="ECO:0000259" key="9">
    <source>
        <dbReference type="PROSITE" id="PS50110"/>
    </source>
</evidence>
<feature type="domain" description="PAS" evidence="10">
    <location>
        <begin position="266"/>
        <end position="337"/>
    </location>
</feature>
<evidence type="ECO:0000256" key="3">
    <source>
        <dbReference type="ARBA" id="ARBA00022553"/>
    </source>
</evidence>
<feature type="domain" description="Histidine kinase" evidence="8">
    <location>
        <begin position="405"/>
        <end position="628"/>
    </location>
</feature>
<organism evidence="12 13">
    <name type="scientific">Natronospira proteinivora</name>
    <dbReference type="NCBI Taxonomy" id="1807133"/>
    <lineage>
        <taxon>Bacteria</taxon>
        <taxon>Pseudomonadati</taxon>
        <taxon>Pseudomonadota</taxon>
        <taxon>Gammaproteobacteria</taxon>
        <taxon>Natronospirales</taxon>
        <taxon>Natronospiraceae</taxon>
        <taxon>Natronospira</taxon>
    </lineage>
</organism>
<comment type="catalytic activity">
    <reaction evidence="1">
        <text>ATP + protein L-histidine = ADP + protein N-phospho-L-histidine.</text>
        <dbReference type="EC" id="2.7.13.3"/>
    </reaction>
</comment>
<comment type="caution">
    <text evidence="12">The sequence shown here is derived from an EMBL/GenBank/DDBJ whole genome shotgun (WGS) entry which is preliminary data.</text>
</comment>
<dbReference type="Gene3D" id="3.30.450.20">
    <property type="entry name" value="PAS domain"/>
    <property type="match status" value="2"/>
</dbReference>
<dbReference type="SMART" id="SM00448">
    <property type="entry name" value="REC"/>
    <property type="match status" value="1"/>
</dbReference>
<evidence type="ECO:0000256" key="2">
    <source>
        <dbReference type="ARBA" id="ARBA00012438"/>
    </source>
</evidence>
<dbReference type="InterPro" id="IPR000700">
    <property type="entry name" value="PAS-assoc_C"/>
</dbReference>
<keyword evidence="13" id="KW-1185">Reference proteome</keyword>
<dbReference type="SMART" id="SM00086">
    <property type="entry name" value="PAC"/>
    <property type="match status" value="2"/>
</dbReference>
<dbReference type="CDD" id="cd00082">
    <property type="entry name" value="HisKA"/>
    <property type="match status" value="1"/>
</dbReference>
<evidence type="ECO:0000313" key="13">
    <source>
        <dbReference type="Proteomes" id="UP001523550"/>
    </source>
</evidence>
<dbReference type="PANTHER" id="PTHR43304:SF1">
    <property type="entry name" value="PAC DOMAIN-CONTAINING PROTEIN"/>
    <property type="match status" value="1"/>
</dbReference>
<keyword evidence="3 6" id="KW-0597">Phosphoprotein</keyword>
<dbReference type="CDD" id="cd00130">
    <property type="entry name" value="PAS"/>
    <property type="match status" value="2"/>
</dbReference>
<dbReference type="SMART" id="SM00387">
    <property type="entry name" value="HATPase_c"/>
    <property type="match status" value="1"/>
</dbReference>
<dbReference type="InterPro" id="IPR052162">
    <property type="entry name" value="Sensor_kinase/Photoreceptor"/>
</dbReference>
<dbReference type="PRINTS" id="PR00344">
    <property type="entry name" value="BCTRLSENSOR"/>
</dbReference>
<dbReference type="InterPro" id="IPR003661">
    <property type="entry name" value="HisK_dim/P_dom"/>
</dbReference>
<dbReference type="InterPro" id="IPR035965">
    <property type="entry name" value="PAS-like_dom_sf"/>
</dbReference>
<dbReference type="InterPro" id="IPR013655">
    <property type="entry name" value="PAS_fold_3"/>
</dbReference>
<evidence type="ECO:0000256" key="7">
    <source>
        <dbReference type="SAM" id="Phobius"/>
    </source>
</evidence>
<keyword evidence="7" id="KW-1133">Transmembrane helix</keyword>
<dbReference type="SUPFAM" id="SSF55874">
    <property type="entry name" value="ATPase domain of HSP90 chaperone/DNA topoisomerase II/histidine kinase"/>
    <property type="match status" value="1"/>
</dbReference>
<dbReference type="Gene3D" id="3.30.565.10">
    <property type="entry name" value="Histidine kinase-like ATPase, C-terminal domain"/>
    <property type="match status" value="1"/>
</dbReference>
<feature type="domain" description="Response regulatory" evidence="9">
    <location>
        <begin position="649"/>
        <end position="765"/>
    </location>
</feature>
<keyword evidence="7" id="KW-0472">Membrane</keyword>
<dbReference type="InterPro" id="IPR001610">
    <property type="entry name" value="PAC"/>
</dbReference>
<dbReference type="SMART" id="SM00091">
    <property type="entry name" value="PAS"/>
    <property type="match status" value="2"/>
</dbReference>
<evidence type="ECO:0000256" key="1">
    <source>
        <dbReference type="ARBA" id="ARBA00000085"/>
    </source>
</evidence>
<dbReference type="InterPro" id="IPR003594">
    <property type="entry name" value="HATPase_dom"/>
</dbReference>
<dbReference type="NCBIfam" id="TIGR00229">
    <property type="entry name" value="sensory_box"/>
    <property type="match status" value="2"/>
</dbReference>
<dbReference type="Pfam" id="PF08447">
    <property type="entry name" value="PAS_3"/>
    <property type="match status" value="2"/>
</dbReference>
<name>A0ABT1GAJ2_9GAMM</name>
<evidence type="ECO:0000259" key="8">
    <source>
        <dbReference type="PROSITE" id="PS50109"/>
    </source>
</evidence>
<dbReference type="InterPro" id="IPR000014">
    <property type="entry name" value="PAS"/>
</dbReference>
<keyword evidence="5" id="KW-0418">Kinase</keyword>
<reference evidence="12 13" key="1">
    <citation type="submission" date="2022-03" db="EMBL/GenBank/DDBJ databases">
        <title>Genomic Encyclopedia of Type Strains, Phase III (KMG-III): the genomes of soil and plant-associated and newly described type strains.</title>
        <authorList>
            <person name="Whitman W."/>
        </authorList>
    </citation>
    <scope>NUCLEOTIDE SEQUENCE [LARGE SCALE GENOMIC DNA]</scope>
    <source>
        <strain evidence="12 13">BSker1</strain>
    </source>
</reference>
<protein>
    <recommendedName>
        <fullName evidence="2">histidine kinase</fullName>
        <ecNumber evidence="2">2.7.13.3</ecNumber>
    </recommendedName>
</protein>
<dbReference type="InterPro" id="IPR036890">
    <property type="entry name" value="HATPase_C_sf"/>
</dbReference>
<dbReference type="Pfam" id="PF00072">
    <property type="entry name" value="Response_reg"/>
    <property type="match status" value="1"/>
</dbReference>
<feature type="transmembrane region" description="Helical" evidence="7">
    <location>
        <begin position="20"/>
        <end position="36"/>
    </location>
</feature>
<dbReference type="SMART" id="SM00388">
    <property type="entry name" value="HisKA"/>
    <property type="match status" value="1"/>
</dbReference>
<proteinExistence type="predicted"/>
<dbReference type="InterPro" id="IPR005467">
    <property type="entry name" value="His_kinase_dom"/>
</dbReference>
<dbReference type="Gene3D" id="1.10.287.130">
    <property type="match status" value="1"/>
</dbReference>
<feature type="domain" description="PAC" evidence="11">
    <location>
        <begin position="340"/>
        <end position="392"/>
    </location>
</feature>
<dbReference type="PROSITE" id="PS50110">
    <property type="entry name" value="RESPONSE_REGULATORY"/>
    <property type="match status" value="1"/>
</dbReference>
<evidence type="ECO:0000256" key="4">
    <source>
        <dbReference type="ARBA" id="ARBA00022679"/>
    </source>
</evidence>
<dbReference type="EMBL" id="JALJYF010000002">
    <property type="protein sequence ID" value="MCP1727930.1"/>
    <property type="molecule type" value="Genomic_DNA"/>
</dbReference>
<dbReference type="Proteomes" id="UP001523550">
    <property type="component" value="Unassembled WGS sequence"/>
</dbReference>
<feature type="domain" description="PAC" evidence="11">
    <location>
        <begin position="213"/>
        <end position="265"/>
    </location>
</feature>
<dbReference type="InterPro" id="IPR001789">
    <property type="entry name" value="Sig_transdc_resp-reg_receiver"/>
</dbReference>
<dbReference type="SUPFAM" id="SSF55785">
    <property type="entry name" value="PYP-like sensor domain (PAS domain)"/>
    <property type="match status" value="2"/>
</dbReference>
<dbReference type="EC" id="2.7.13.3" evidence="2"/>
<dbReference type="Pfam" id="PF02518">
    <property type="entry name" value="HATPase_c"/>
    <property type="match status" value="1"/>
</dbReference>
<dbReference type="InterPro" id="IPR011006">
    <property type="entry name" value="CheY-like_superfamily"/>
</dbReference>
<dbReference type="PANTHER" id="PTHR43304">
    <property type="entry name" value="PHYTOCHROME-LIKE PROTEIN CPH1"/>
    <property type="match status" value="1"/>
</dbReference>
<sequence length="769" mass="86074">MRLLRYAVKRLLRPRSSRRLIWIAPVVLLLVLILDLLTPLGYAVGALYVFPVLLVALTRSARAVVLMGLLGAGLVLVGYALSPSVEQLPEFLPPLLNRLFSLGVILGATLMGLVLAHLLHRHRRVGRVVLAAQKARRESLEQMDLAARMALLGAWSYQVDSNTLELSPLVMELHGLPPGESLTLESILHYYTPESRARMRACFQQCLEKGEGFDEQFQLRLREGSQRWARCIARASRDAEGRTVEVLGAFQDITRQKEIENLLLVSERRFQRLVDAIPLIVWSADPEGRVDYFSRDLHVFTGVNDSDRLMGDGWLSVVHPDDRDNAAEQWQTAVKKGGNYTVELRLRRHDGRYHWHLVRAEAARDGEGLIRKWYGSATDIDDQRRLQQQLQQAQQLEALGHLTGGVAHDFNNLITVIQGNAELLMAALHGDQRLYPLADMIDGAARRGAALTQRLLAVARRQRLEPRTVDINEMVREMQDLLCRTLGKHVAVELQLTEGAWPARVDPSQLESALLNLCINARDAMPQGGRLTIESDNIVLDLDDASSDPDLVPGEYVMLAVSDTGEGMDEKTQAQLFEPFFTTKEPGKGSGLGLPMLYGFIKQSRGHVRVDSSPGQGTTVRCYLPRDTEGQDQQESEMVVPMETRGSETVLLVEDDDLVRRYASEQVQNMGYKVVEATDGSSAMKVLEARDDIDLLFTDVVMPGGMAAQDLVVEARRLHPEIRVLYTSGYTENAILHRGRLESDGLMLSKPYRREDLARMIRVALEQEG</sequence>
<dbReference type="SUPFAM" id="SSF52172">
    <property type="entry name" value="CheY-like"/>
    <property type="match status" value="1"/>
</dbReference>
<feature type="transmembrane region" description="Helical" evidence="7">
    <location>
        <begin position="101"/>
        <end position="119"/>
    </location>
</feature>
<dbReference type="InterPro" id="IPR036097">
    <property type="entry name" value="HisK_dim/P_sf"/>
</dbReference>
<keyword evidence="7" id="KW-0812">Transmembrane</keyword>
<dbReference type="PROSITE" id="PS50113">
    <property type="entry name" value="PAC"/>
    <property type="match status" value="2"/>
</dbReference>
<gene>
    <name evidence="12" type="ORF">J2T60_001930</name>
</gene>
<dbReference type="PROSITE" id="PS50109">
    <property type="entry name" value="HIS_KIN"/>
    <property type="match status" value="1"/>
</dbReference>
<dbReference type="PROSITE" id="PS50112">
    <property type="entry name" value="PAS"/>
    <property type="match status" value="1"/>
</dbReference>
<evidence type="ECO:0000313" key="12">
    <source>
        <dbReference type="EMBL" id="MCP1727930.1"/>
    </source>
</evidence>
<evidence type="ECO:0000259" key="10">
    <source>
        <dbReference type="PROSITE" id="PS50112"/>
    </source>
</evidence>
<dbReference type="Pfam" id="PF00512">
    <property type="entry name" value="HisKA"/>
    <property type="match status" value="1"/>
</dbReference>
<evidence type="ECO:0000256" key="6">
    <source>
        <dbReference type="PROSITE-ProRule" id="PRU00169"/>
    </source>
</evidence>
<keyword evidence="4" id="KW-0808">Transferase</keyword>